<evidence type="ECO:0000313" key="2">
    <source>
        <dbReference type="Proteomes" id="UP001595766"/>
    </source>
</evidence>
<organism evidence="1 2">
    <name type="scientific">Belliella kenyensis</name>
    <dbReference type="NCBI Taxonomy" id="1472724"/>
    <lineage>
        <taxon>Bacteria</taxon>
        <taxon>Pseudomonadati</taxon>
        <taxon>Bacteroidota</taxon>
        <taxon>Cytophagia</taxon>
        <taxon>Cytophagales</taxon>
        <taxon>Cyclobacteriaceae</taxon>
        <taxon>Belliella</taxon>
    </lineage>
</organism>
<dbReference type="EMBL" id="JBHSAV010000059">
    <property type="protein sequence ID" value="MFC3977788.1"/>
    <property type="molecule type" value="Genomic_DNA"/>
</dbReference>
<accession>A0ABV8EN97</accession>
<name>A0ABV8EN97_9BACT</name>
<proteinExistence type="predicted"/>
<protein>
    <submittedName>
        <fullName evidence="1">Uncharacterized protein</fullName>
    </submittedName>
</protein>
<keyword evidence="2" id="KW-1185">Reference proteome</keyword>
<comment type="caution">
    <text evidence="1">The sequence shown here is derived from an EMBL/GenBank/DDBJ whole genome shotgun (WGS) entry which is preliminary data.</text>
</comment>
<sequence>MLINHGLCPHRPLGFKDWTVRTQAKVGSLGFSSEDSGNGWNNQLVCEDTNQGEYTNQVEYIVQDDIIINED</sequence>
<reference evidence="2" key="1">
    <citation type="journal article" date="2019" name="Int. J. Syst. Evol. Microbiol.">
        <title>The Global Catalogue of Microorganisms (GCM) 10K type strain sequencing project: providing services to taxonomists for standard genome sequencing and annotation.</title>
        <authorList>
            <consortium name="The Broad Institute Genomics Platform"/>
            <consortium name="The Broad Institute Genome Sequencing Center for Infectious Disease"/>
            <person name="Wu L."/>
            <person name="Ma J."/>
        </authorList>
    </citation>
    <scope>NUCLEOTIDE SEQUENCE [LARGE SCALE GENOMIC DNA]</scope>
    <source>
        <strain evidence="2">CECT 8551</strain>
    </source>
</reference>
<evidence type="ECO:0000313" key="1">
    <source>
        <dbReference type="EMBL" id="MFC3977788.1"/>
    </source>
</evidence>
<gene>
    <name evidence="1" type="ORF">ACFOUP_15475</name>
</gene>
<dbReference type="RefSeq" id="WP_241294612.1">
    <property type="nucleotide sequence ID" value="NZ_JAKZGR010000007.1"/>
</dbReference>
<dbReference type="Proteomes" id="UP001595766">
    <property type="component" value="Unassembled WGS sequence"/>
</dbReference>